<dbReference type="GO" id="GO:0008410">
    <property type="term" value="F:CoA-transferase activity"/>
    <property type="evidence" value="ECO:0007669"/>
    <property type="project" value="TreeGrafter"/>
</dbReference>
<evidence type="ECO:0000256" key="1">
    <source>
        <dbReference type="ARBA" id="ARBA00022679"/>
    </source>
</evidence>
<dbReference type="AlphaFoldDB" id="A0A2W7K6P6"/>
<dbReference type="InterPro" id="IPR050483">
    <property type="entry name" value="CoA-transferase_III_domain"/>
</dbReference>
<evidence type="ECO:0000313" key="3">
    <source>
        <dbReference type="Proteomes" id="UP000249688"/>
    </source>
</evidence>
<name>A0A2W7K6P6_9PROT</name>
<gene>
    <name evidence="2" type="ORF">C8P66_116111</name>
</gene>
<dbReference type="PANTHER" id="PTHR48207">
    <property type="entry name" value="SUCCINATE--HYDROXYMETHYLGLUTARATE COA-TRANSFERASE"/>
    <property type="match status" value="1"/>
</dbReference>
<evidence type="ECO:0000313" key="2">
    <source>
        <dbReference type="EMBL" id="PZW43190.1"/>
    </source>
</evidence>
<dbReference type="InterPro" id="IPR044855">
    <property type="entry name" value="CoA-Trfase_III_dom3_sf"/>
</dbReference>
<dbReference type="InterPro" id="IPR023606">
    <property type="entry name" value="CoA-Trfase_III_dom_1_sf"/>
</dbReference>
<dbReference type="Gene3D" id="3.30.1540.10">
    <property type="entry name" value="formyl-coa transferase, domain 3"/>
    <property type="match status" value="1"/>
</dbReference>
<sequence length="377" mass="38751">MIEDRPYTGLFVLDAGQGVAGPCCGMLLAATGAEVVKLEPPEGDWSRGLSVRKGPESVLHAAWNRGKQGLVLDLKDPAGRAAAQALAARADVLIESFRPGVAARLGLGPEDTGPDAICLSISGFGQTGPYAERPCTDAVAQAFGGLAALNQGADGIPHKTGPFVTDVMTGFAAFAAVQTALAARAQDRAAGRPPRRRVLDLSLLAGTAMLLASQIGEAALLGHSPGVPNVPAGCYQGSDGLWLMVTLVRDPDFVTLCRVLGLPPLAEDARFANFAARSTHAAELVPMVRDAFAGQPRDHWIAALQAARMMTTPVNSPVDWLADPHVVAVGAAPASVQGALGAVPFPAVPGQPQPRGAAPLLGEHTAEILSRLAPVPG</sequence>
<dbReference type="PANTHER" id="PTHR48207:SF4">
    <property type="entry name" value="BLL6097 PROTEIN"/>
    <property type="match status" value="1"/>
</dbReference>
<comment type="caution">
    <text evidence="2">The sequence shown here is derived from an EMBL/GenBank/DDBJ whole genome shotgun (WGS) entry which is preliminary data.</text>
</comment>
<dbReference type="Pfam" id="PF02515">
    <property type="entry name" value="CoA_transf_3"/>
    <property type="match status" value="1"/>
</dbReference>
<dbReference type="SUPFAM" id="SSF89796">
    <property type="entry name" value="CoA-transferase family III (CaiB/BaiF)"/>
    <property type="match status" value="1"/>
</dbReference>
<keyword evidence="3" id="KW-1185">Reference proteome</keyword>
<keyword evidence="1 2" id="KW-0808">Transferase</keyword>
<dbReference type="Proteomes" id="UP000249688">
    <property type="component" value="Unassembled WGS sequence"/>
</dbReference>
<reference evidence="2 3" key="1">
    <citation type="submission" date="2018-06" db="EMBL/GenBank/DDBJ databases">
        <title>Genomic Encyclopedia of Archaeal and Bacterial Type Strains, Phase II (KMG-II): from individual species to whole genera.</title>
        <authorList>
            <person name="Goeker M."/>
        </authorList>
    </citation>
    <scope>NUCLEOTIDE SEQUENCE [LARGE SCALE GENOMIC DNA]</scope>
    <source>
        <strain evidence="2 3">DSM 24525</strain>
    </source>
</reference>
<proteinExistence type="predicted"/>
<dbReference type="Gene3D" id="3.40.50.10540">
    <property type="entry name" value="Crotonobetainyl-coa:carnitine coa-transferase, domain 1"/>
    <property type="match status" value="1"/>
</dbReference>
<protein>
    <submittedName>
        <fullName evidence="2">Formyl-CoA transferase</fullName>
    </submittedName>
</protein>
<accession>A0A2W7K6P6</accession>
<dbReference type="InterPro" id="IPR003673">
    <property type="entry name" value="CoA-Trfase_fam_III"/>
</dbReference>
<organism evidence="2 3">
    <name type="scientific">Humitalea rosea</name>
    <dbReference type="NCBI Taxonomy" id="990373"/>
    <lineage>
        <taxon>Bacteria</taxon>
        <taxon>Pseudomonadati</taxon>
        <taxon>Pseudomonadota</taxon>
        <taxon>Alphaproteobacteria</taxon>
        <taxon>Acetobacterales</taxon>
        <taxon>Roseomonadaceae</taxon>
        <taxon>Humitalea</taxon>
    </lineage>
</organism>
<dbReference type="EMBL" id="QKYU01000016">
    <property type="protein sequence ID" value="PZW43190.1"/>
    <property type="molecule type" value="Genomic_DNA"/>
</dbReference>